<reference evidence="13 14" key="1">
    <citation type="submission" date="2020-08" db="EMBL/GenBank/DDBJ databases">
        <title>Above-ground endophytic microbial communities from plants in different locations in the United States.</title>
        <authorList>
            <person name="Frank C."/>
        </authorList>
    </citation>
    <scope>NUCLEOTIDE SEQUENCE [LARGE SCALE GENOMIC DNA]</scope>
    <source>
        <strain evidence="13 14">WP4_2_2</strain>
    </source>
</reference>
<keyword evidence="5" id="KW-0812">Transmembrane</keyword>
<dbReference type="InterPro" id="IPR050298">
    <property type="entry name" value="Gram-neg_bact_OMP"/>
</dbReference>
<gene>
    <name evidence="13" type="ORF">F4827_002481</name>
</gene>
<keyword evidence="9" id="KW-0472">Membrane</keyword>
<dbReference type="Pfam" id="PF13609">
    <property type="entry name" value="Porin_4"/>
    <property type="match status" value="1"/>
</dbReference>
<evidence type="ECO:0000256" key="4">
    <source>
        <dbReference type="ARBA" id="ARBA00022452"/>
    </source>
</evidence>
<organism evidence="13 14">
    <name type="scientific">Paraburkholderia bannensis</name>
    <dbReference type="NCBI Taxonomy" id="765414"/>
    <lineage>
        <taxon>Bacteria</taxon>
        <taxon>Pseudomonadati</taxon>
        <taxon>Pseudomonadota</taxon>
        <taxon>Betaproteobacteria</taxon>
        <taxon>Burkholderiales</taxon>
        <taxon>Burkholderiaceae</taxon>
        <taxon>Paraburkholderia</taxon>
    </lineage>
</organism>
<evidence type="ECO:0000256" key="1">
    <source>
        <dbReference type="ARBA" id="ARBA00004571"/>
    </source>
</evidence>
<keyword evidence="7" id="KW-0406">Ion transport</keyword>
<evidence type="ECO:0000313" key="13">
    <source>
        <dbReference type="EMBL" id="MBB6102629.1"/>
    </source>
</evidence>
<dbReference type="AlphaFoldDB" id="A0A7W9WSL1"/>
<keyword evidence="8" id="KW-0626">Porin</keyword>
<dbReference type="PRINTS" id="PR00184">
    <property type="entry name" value="NEISSPPORIN"/>
</dbReference>
<dbReference type="GO" id="GO:0015288">
    <property type="term" value="F:porin activity"/>
    <property type="evidence" value="ECO:0007669"/>
    <property type="project" value="UniProtKB-KW"/>
</dbReference>
<protein>
    <submittedName>
        <fullName evidence="13">Putative porin</fullName>
    </submittedName>
</protein>
<evidence type="ECO:0000313" key="14">
    <source>
        <dbReference type="Proteomes" id="UP000571554"/>
    </source>
</evidence>
<dbReference type="PANTHER" id="PTHR34501:SF9">
    <property type="entry name" value="MAJOR OUTER MEMBRANE PROTEIN P.IA"/>
    <property type="match status" value="1"/>
</dbReference>
<keyword evidence="4" id="KW-1134">Transmembrane beta strand</keyword>
<feature type="signal peptide" evidence="11">
    <location>
        <begin position="1"/>
        <end position="44"/>
    </location>
</feature>
<keyword evidence="6 11" id="KW-0732">Signal</keyword>
<evidence type="ECO:0000256" key="2">
    <source>
        <dbReference type="ARBA" id="ARBA00011233"/>
    </source>
</evidence>
<comment type="subunit">
    <text evidence="2">Homotrimer.</text>
</comment>
<comment type="subcellular location">
    <subcellularLocation>
        <location evidence="1">Cell outer membrane</location>
        <topology evidence="1">Multi-pass membrane protein</topology>
    </subcellularLocation>
</comment>
<proteinExistence type="predicted"/>
<keyword evidence="3" id="KW-0813">Transport</keyword>
<dbReference type="Proteomes" id="UP000571554">
    <property type="component" value="Unassembled WGS sequence"/>
</dbReference>
<dbReference type="GO" id="GO:0046930">
    <property type="term" value="C:pore complex"/>
    <property type="evidence" value="ECO:0007669"/>
    <property type="project" value="UniProtKB-KW"/>
</dbReference>
<dbReference type="SUPFAM" id="SSF56935">
    <property type="entry name" value="Porins"/>
    <property type="match status" value="1"/>
</dbReference>
<feature type="domain" description="Porin" evidence="12">
    <location>
        <begin position="35"/>
        <end position="345"/>
    </location>
</feature>
<evidence type="ECO:0000256" key="9">
    <source>
        <dbReference type="ARBA" id="ARBA00023136"/>
    </source>
</evidence>
<keyword evidence="10" id="KW-0998">Cell outer membrane</keyword>
<evidence type="ECO:0000256" key="10">
    <source>
        <dbReference type="ARBA" id="ARBA00023237"/>
    </source>
</evidence>
<dbReference type="GO" id="GO:0006811">
    <property type="term" value="P:monoatomic ion transport"/>
    <property type="evidence" value="ECO:0007669"/>
    <property type="project" value="UniProtKB-KW"/>
</dbReference>
<dbReference type="InterPro" id="IPR023614">
    <property type="entry name" value="Porin_dom_sf"/>
</dbReference>
<evidence type="ECO:0000256" key="8">
    <source>
        <dbReference type="ARBA" id="ARBA00023114"/>
    </source>
</evidence>
<dbReference type="InterPro" id="IPR002299">
    <property type="entry name" value="Porin_Neis"/>
</dbReference>
<sequence length="375" mass="39971">MNRQSEEPARNAAGKQRRRRAVSRAVSSIGIPLGLCLASTAASAQQVTLYGTIDTGLTYISNSAGGKLIEMQPNIMWKSAFGLRGSEDLGGGTQAVFDVSKTFNTSTGADYGFGPSIGLSNDRWGTLTMGQLNDFMFLSLTVQRWGPELYSMPPYNSSAGPFTSLGLTFGSTDFNGTAGWYVFNNAVSYRSPTIDGLTIGAMYAFGNVAGHVGRGATQSYGADYSLGPLQLDAAYTFSRSADMVVDGGALRNWGFGGRLAVGSAWLDALYTNTRNTGLGTGVQVLSAGGQFPVTRNTVMSLNYHYDWANAAAHSYHAHQISAGLFYGFSRRTDVYATLTWQRASGNGATAMVDYTMARSSTASQTVARVGITHRF</sequence>
<dbReference type="RefSeq" id="WP_183724185.1">
    <property type="nucleotide sequence ID" value="NZ_JACHBW010000006.1"/>
</dbReference>
<name>A0A7W9WSL1_9BURK</name>
<dbReference type="InterPro" id="IPR033900">
    <property type="entry name" value="Gram_neg_porin_domain"/>
</dbReference>
<evidence type="ECO:0000256" key="5">
    <source>
        <dbReference type="ARBA" id="ARBA00022692"/>
    </source>
</evidence>
<evidence type="ECO:0000256" key="11">
    <source>
        <dbReference type="SAM" id="SignalP"/>
    </source>
</evidence>
<feature type="chain" id="PRO_5031374508" evidence="11">
    <location>
        <begin position="45"/>
        <end position="375"/>
    </location>
</feature>
<evidence type="ECO:0000256" key="6">
    <source>
        <dbReference type="ARBA" id="ARBA00022729"/>
    </source>
</evidence>
<dbReference type="GO" id="GO:0009279">
    <property type="term" value="C:cell outer membrane"/>
    <property type="evidence" value="ECO:0007669"/>
    <property type="project" value="UniProtKB-SubCell"/>
</dbReference>
<dbReference type="EMBL" id="JACHBW010000006">
    <property type="protein sequence ID" value="MBB6102629.1"/>
    <property type="molecule type" value="Genomic_DNA"/>
</dbReference>
<evidence type="ECO:0000256" key="7">
    <source>
        <dbReference type="ARBA" id="ARBA00023065"/>
    </source>
</evidence>
<evidence type="ECO:0000256" key="3">
    <source>
        <dbReference type="ARBA" id="ARBA00022448"/>
    </source>
</evidence>
<dbReference type="CDD" id="cd00342">
    <property type="entry name" value="gram_neg_porins"/>
    <property type="match status" value="1"/>
</dbReference>
<evidence type="ECO:0000259" key="12">
    <source>
        <dbReference type="Pfam" id="PF13609"/>
    </source>
</evidence>
<accession>A0A7W9WSL1</accession>
<dbReference type="Gene3D" id="2.40.160.10">
    <property type="entry name" value="Porin"/>
    <property type="match status" value="1"/>
</dbReference>
<keyword evidence="14" id="KW-1185">Reference proteome</keyword>
<dbReference type="PANTHER" id="PTHR34501">
    <property type="entry name" value="PROTEIN YDDL-RELATED"/>
    <property type="match status" value="1"/>
</dbReference>
<comment type="caution">
    <text evidence="13">The sequence shown here is derived from an EMBL/GenBank/DDBJ whole genome shotgun (WGS) entry which is preliminary data.</text>
</comment>